<evidence type="ECO:0008006" key="5">
    <source>
        <dbReference type="Google" id="ProtNLM"/>
    </source>
</evidence>
<keyword evidence="4" id="KW-1185">Reference proteome</keyword>
<gene>
    <name evidence="3" type="ORF">LY89DRAFT_606318</name>
</gene>
<feature type="region of interest" description="Disordered" evidence="2">
    <location>
        <begin position="881"/>
        <end position="916"/>
    </location>
</feature>
<dbReference type="RefSeq" id="XP_018077831.1">
    <property type="nucleotide sequence ID" value="XM_018210418.1"/>
</dbReference>
<dbReference type="STRING" id="149040.A0A194XTK8"/>
<comment type="similarity">
    <text evidence="1">Belongs to the EFR3 family.</text>
</comment>
<dbReference type="InterPro" id="IPR016024">
    <property type="entry name" value="ARM-type_fold"/>
</dbReference>
<dbReference type="GO" id="GO:0005886">
    <property type="term" value="C:plasma membrane"/>
    <property type="evidence" value="ECO:0007669"/>
    <property type="project" value="TreeGrafter"/>
</dbReference>
<dbReference type="GeneID" id="28820144"/>
<evidence type="ECO:0000256" key="2">
    <source>
        <dbReference type="SAM" id="MobiDB-lite"/>
    </source>
</evidence>
<dbReference type="Pfam" id="PF21072">
    <property type="entry name" value="EFR3"/>
    <property type="match status" value="2"/>
</dbReference>
<dbReference type="AlphaFoldDB" id="A0A194XTK8"/>
<sequence length="1137" mass="124257">MHAIRQKCRPKHQVLILKCYPKTTKGAVDVKPNSSELSYLLYYATTRRSKVQKVGAFLEKKTASDVWRARIGNVQVTLQILAALIEKAPRDLPLYAPYVLKILSIILRSRDITMVESSVATFEAFCENHDGASLSADQEYLHQYEEIVRMYASFASTRQQPGKQPISAPVAMRWRNVGLEAIKSVASSEALASLAGRQLNVIVPILLENLWTDNEDFVDVLEHRVQLEEKIDTEKLLRRRTSVATVRTAETATEANAAALSGTTADADKVAEEDIGVLAMQCLKQIFVVNNRSQIHGATLATLRFIAERVSQHEQVIDEKSNTGHWRGWATRVYELISRWTPVQDRYVILVTTMDTLTRADIAEQSLQQQLVLATMIDSLLKSDINLIGLSVMDVLLGLIQQVLKLLQLDTQQGNGSSANQDISGSTTSVGAAMAPTELRREVTIRLQECIGDLATHVYYADQISDMVAAVLLRLKPPTMSSIPNAVAAIENPNGATAAIASSGNLAEDPTTDGFFSFDTAKLMALEAIKAIITVASHTNALTGVGSLGRNRVPVRVWEGTQWLLRDSDGRVRKAYVDALLTWLEKEMTRADLRVFEEKSKALSKGNRNDSATNLTKRAVSNASHREKPVKHSRTTFLQLLHLAVYENAIQYVEYEEDIVLLHLLLAKLVENLGVNAVRNGLPMIFRLQEDILDADTPIAKIRMGSLCHGYFWVLSEKFDFDTSPIGRAIQNEIRRRQNKLFWIDRVRCPPIGLGKIGTPGESFPPRALPLEEIETEALRPFDDRYQMVTLIALSYSANLATPPPSAPTSPGRSFSHPILGTTGTASENTHTIPEKVKDQMMSEWSRDFVIAVAQEGSKTVSLNGSRSGTNITSGHRNFLHVNGNQNGVTNSGSQSPKGHGNVDTRGRPSSSAYGLVGGLGALQKLRKANGQSLGPASDSSRGSVTRVDALKRVLSGQQSSAPGTRMGVHSDASSESMVSYDFTASEVSYNPPMPNVPLVERSASMRGSNERSRSKSRDRVASAGEHSRPLSSHPVLLADSSVPRESDEDLDAVPPVPPLPSSLTGEGTANTDLGAGDTLRKGRSVKRSEKGRPNLIYQGSSSWGNDGTPVMDLESLLKGIDASGADQRGNVAKPPY</sequence>
<accession>A0A194XTK8</accession>
<proteinExistence type="inferred from homology"/>
<evidence type="ECO:0000313" key="4">
    <source>
        <dbReference type="Proteomes" id="UP000070700"/>
    </source>
</evidence>
<feature type="region of interest" description="Disordered" evidence="2">
    <location>
        <begin position="955"/>
        <end position="974"/>
    </location>
</feature>
<dbReference type="PANTHER" id="PTHR47766">
    <property type="entry name" value="PROTEIN EFR3"/>
    <property type="match status" value="1"/>
</dbReference>
<name>A0A194XTK8_MOLSC</name>
<feature type="compositionally biased region" description="Polar residues" evidence="2">
    <location>
        <begin position="609"/>
        <end position="623"/>
    </location>
</feature>
<feature type="compositionally biased region" description="Basic and acidic residues" evidence="2">
    <location>
        <begin position="1009"/>
        <end position="1029"/>
    </location>
</feature>
<dbReference type="PANTHER" id="PTHR47766:SF1">
    <property type="entry name" value="PROTEIN EFR3"/>
    <property type="match status" value="1"/>
</dbReference>
<dbReference type="InParanoid" id="A0A194XTK8"/>
<dbReference type="EMBL" id="KQ947405">
    <property type="protein sequence ID" value="KUJ23476.1"/>
    <property type="molecule type" value="Genomic_DNA"/>
</dbReference>
<dbReference type="GO" id="GO:0072659">
    <property type="term" value="P:protein localization to plasma membrane"/>
    <property type="evidence" value="ECO:0007669"/>
    <property type="project" value="InterPro"/>
</dbReference>
<dbReference type="KEGG" id="psco:LY89DRAFT_606318"/>
<feature type="compositionally biased region" description="Polar residues" evidence="2">
    <location>
        <begin position="883"/>
        <end position="897"/>
    </location>
</feature>
<evidence type="ECO:0000256" key="1">
    <source>
        <dbReference type="ARBA" id="ARBA00010216"/>
    </source>
</evidence>
<reference evidence="3 4" key="1">
    <citation type="submission" date="2015-10" db="EMBL/GenBank/DDBJ databases">
        <title>Full genome of DAOMC 229536 Phialocephala scopiformis, a fungal endophyte of spruce producing the potent anti-insectan compound rugulosin.</title>
        <authorList>
            <consortium name="DOE Joint Genome Institute"/>
            <person name="Walker A.K."/>
            <person name="Frasz S.L."/>
            <person name="Seifert K.A."/>
            <person name="Miller J.D."/>
            <person name="Mondo S.J."/>
            <person name="Labutti K."/>
            <person name="Lipzen A."/>
            <person name="Dockter R."/>
            <person name="Kennedy M."/>
            <person name="Grigoriev I.V."/>
            <person name="Spatafora J.W."/>
        </authorList>
    </citation>
    <scope>NUCLEOTIDE SEQUENCE [LARGE SCALE GENOMIC DNA]</scope>
    <source>
        <strain evidence="3 4">CBS 120377</strain>
    </source>
</reference>
<feature type="region of interest" description="Disordered" evidence="2">
    <location>
        <begin position="988"/>
        <end position="1109"/>
    </location>
</feature>
<protein>
    <recommendedName>
        <fullName evidence="5">Protein EFR3</fullName>
    </recommendedName>
</protein>
<dbReference type="Proteomes" id="UP000070700">
    <property type="component" value="Unassembled WGS sequence"/>
</dbReference>
<organism evidence="3 4">
    <name type="scientific">Mollisia scopiformis</name>
    <name type="common">Conifer needle endophyte fungus</name>
    <name type="synonym">Phialocephala scopiformis</name>
    <dbReference type="NCBI Taxonomy" id="149040"/>
    <lineage>
        <taxon>Eukaryota</taxon>
        <taxon>Fungi</taxon>
        <taxon>Dikarya</taxon>
        <taxon>Ascomycota</taxon>
        <taxon>Pezizomycotina</taxon>
        <taxon>Leotiomycetes</taxon>
        <taxon>Helotiales</taxon>
        <taxon>Mollisiaceae</taxon>
        <taxon>Mollisia</taxon>
    </lineage>
</organism>
<dbReference type="InterPro" id="IPR049150">
    <property type="entry name" value="EFR3_HEAT-like_rpt"/>
</dbReference>
<dbReference type="OrthoDB" id="19232at2759"/>
<feature type="region of interest" description="Disordered" evidence="2">
    <location>
        <begin position="605"/>
        <end position="626"/>
    </location>
</feature>
<dbReference type="SUPFAM" id="SSF48371">
    <property type="entry name" value="ARM repeat"/>
    <property type="match status" value="1"/>
</dbReference>
<evidence type="ECO:0000313" key="3">
    <source>
        <dbReference type="EMBL" id="KUJ23476.1"/>
    </source>
</evidence>
<dbReference type="InterPro" id="IPR039786">
    <property type="entry name" value="EFR3"/>
</dbReference>